<name>A0A418YHN1_9SPHN</name>
<proteinExistence type="predicted"/>
<dbReference type="PANTHER" id="PTHR33933">
    <property type="entry name" value="NUCLEOTIDYLTRANSFERASE"/>
    <property type="match status" value="1"/>
</dbReference>
<dbReference type="InterPro" id="IPR007842">
    <property type="entry name" value="HEPN_dom"/>
</dbReference>
<accession>A0A418YHN1</accession>
<reference evidence="2 3" key="1">
    <citation type="submission" date="2018-08" db="EMBL/GenBank/DDBJ databases">
        <title>Sphingobium sp. EO9.</title>
        <authorList>
            <person name="Park Y."/>
            <person name="Kim K.H."/>
            <person name="Jeon C.O."/>
        </authorList>
    </citation>
    <scope>NUCLEOTIDE SEQUENCE [LARGE SCALE GENOMIC DNA]</scope>
    <source>
        <strain evidence="2 3">EO9</strain>
    </source>
</reference>
<dbReference type="PROSITE" id="PS50910">
    <property type="entry name" value="HEPN"/>
    <property type="match status" value="1"/>
</dbReference>
<dbReference type="InterPro" id="IPR043519">
    <property type="entry name" value="NT_sf"/>
</dbReference>
<dbReference type="RefSeq" id="WP_119750715.1">
    <property type="nucleotide sequence ID" value="NZ_QVRA01000060.1"/>
</dbReference>
<evidence type="ECO:0000313" key="2">
    <source>
        <dbReference type="EMBL" id="RJG49872.1"/>
    </source>
</evidence>
<organism evidence="2 3">
    <name type="scientific">Sphingobium terrigena</name>
    <dbReference type="NCBI Taxonomy" id="2304063"/>
    <lineage>
        <taxon>Bacteria</taxon>
        <taxon>Pseudomonadati</taxon>
        <taxon>Pseudomonadota</taxon>
        <taxon>Alphaproteobacteria</taxon>
        <taxon>Sphingomonadales</taxon>
        <taxon>Sphingomonadaceae</taxon>
        <taxon>Sphingobium</taxon>
    </lineage>
</organism>
<keyword evidence="3" id="KW-1185">Reference proteome</keyword>
<dbReference type="CDD" id="cd05403">
    <property type="entry name" value="NT_KNTase_like"/>
    <property type="match status" value="1"/>
</dbReference>
<dbReference type="GO" id="GO:0016779">
    <property type="term" value="F:nucleotidyltransferase activity"/>
    <property type="evidence" value="ECO:0007669"/>
    <property type="project" value="InterPro"/>
</dbReference>
<evidence type="ECO:0000313" key="3">
    <source>
        <dbReference type="Proteomes" id="UP000283469"/>
    </source>
</evidence>
<dbReference type="EMBL" id="QVRA01000060">
    <property type="protein sequence ID" value="RJG49872.1"/>
    <property type="molecule type" value="Genomic_DNA"/>
</dbReference>
<evidence type="ECO:0000259" key="1">
    <source>
        <dbReference type="PROSITE" id="PS50910"/>
    </source>
</evidence>
<dbReference type="SUPFAM" id="SSF81301">
    <property type="entry name" value="Nucleotidyltransferase"/>
    <property type="match status" value="1"/>
</dbReference>
<dbReference type="Proteomes" id="UP000283469">
    <property type="component" value="Unassembled WGS sequence"/>
</dbReference>
<dbReference type="PANTHER" id="PTHR33933:SF1">
    <property type="entry name" value="PROTEIN ADENYLYLTRANSFERASE MNTA-RELATED"/>
    <property type="match status" value="1"/>
</dbReference>
<gene>
    <name evidence="2" type="ORF">D0Z70_24020</name>
</gene>
<dbReference type="Pfam" id="PF05168">
    <property type="entry name" value="HEPN"/>
    <property type="match status" value="1"/>
</dbReference>
<comment type="caution">
    <text evidence="2">The sequence shown here is derived from an EMBL/GenBank/DDBJ whole genome shotgun (WGS) entry which is preliminary data.</text>
</comment>
<dbReference type="AlphaFoldDB" id="A0A418YHN1"/>
<dbReference type="InterPro" id="IPR052548">
    <property type="entry name" value="Type_VII_TA_antitoxin"/>
</dbReference>
<dbReference type="OrthoDB" id="7442350at2"/>
<dbReference type="Gene3D" id="1.20.120.330">
    <property type="entry name" value="Nucleotidyltransferases domain 2"/>
    <property type="match status" value="1"/>
</dbReference>
<dbReference type="Pfam" id="PF01909">
    <property type="entry name" value="NTP_transf_2"/>
    <property type="match status" value="1"/>
</dbReference>
<dbReference type="SUPFAM" id="SSF81593">
    <property type="entry name" value="Nucleotidyltransferase substrate binding subunit/domain"/>
    <property type="match status" value="1"/>
</dbReference>
<dbReference type="SMART" id="SM00748">
    <property type="entry name" value="HEPN"/>
    <property type="match status" value="1"/>
</dbReference>
<sequence>MKSITDKDVTLPLAKRRELDFVVETLREGFATATGKKCHEKYRQGRILKIILFGSYARGDWVEDPVGRYFSDFDILVVVSGEDFTDGAEFWMKTEAKLLDALADGSRLRTQVSPIYHSIDDVNAQLKLGRYFFMDIVRDGIILFEEPDHPLAEPQPLEPAQALQETQDYYEEWFESASYSIERARNSVADGQLKYAAFDLHQASERLYHCLFLVRTLYSPKTHNLNRLRSQTEQLEPRLAAVWPADTKFERRCYELLRAAYVKARYSRQYVITAEQLAWLSERVALLQDLIRELCSARIEDLARAA</sequence>
<dbReference type="Gene3D" id="3.30.460.10">
    <property type="entry name" value="Beta Polymerase, domain 2"/>
    <property type="match status" value="1"/>
</dbReference>
<dbReference type="InterPro" id="IPR002934">
    <property type="entry name" value="Polymerase_NTP_transf_dom"/>
</dbReference>
<protein>
    <submittedName>
        <fullName evidence="2">HEPN domain-containing protein</fullName>
    </submittedName>
</protein>
<feature type="domain" description="HEPN" evidence="1">
    <location>
        <begin position="174"/>
        <end position="294"/>
    </location>
</feature>